<protein>
    <submittedName>
        <fullName evidence="2">Uncharacterized protein</fullName>
    </submittedName>
</protein>
<feature type="region of interest" description="Disordered" evidence="1">
    <location>
        <begin position="1"/>
        <end position="21"/>
    </location>
</feature>
<proteinExistence type="predicted"/>
<dbReference type="EMBL" id="MSKI01000031">
    <property type="protein sequence ID" value="OLO55156.1"/>
    <property type="molecule type" value="Genomic_DNA"/>
</dbReference>
<accession>A0A1Q8W1K9</accession>
<dbReference type="AlphaFoldDB" id="A0A1Q8W1K9"/>
<evidence type="ECO:0000313" key="3">
    <source>
        <dbReference type="Proteomes" id="UP000186855"/>
    </source>
</evidence>
<sequence>MWVSMVLTSTPHRRCTPKKNRSIPTILAGNIDVRSINVSTVDTRPRRSESVVLAVEPGASVTGPPPPLPDRRLRRVPVVMVRLRPAPSRPKSAYFTRGGIH</sequence>
<evidence type="ECO:0000256" key="1">
    <source>
        <dbReference type="SAM" id="MobiDB-lite"/>
    </source>
</evidence>
<feature type="compositionally biased region" description="Basic residues" evidence="1">
    <location>
        <begin position="11"/>
        <end position="21"/>
    </location>
</feature>
<organism evidence="2 3">
    <name type="scientific">Actinomyces oris</name>
    <dbReference type="NCBI Taxonomy" id="544580"/>
    <lineage>
        <taxon>Bacteria</taxon>
        <taxon>Bacillati</taxon>
        <taxon>Actinomycetota</taxon>
        <taxon>Actinomycetes</taxon>
        <taxon>Actinomycetales</taxon>
        <taxon>Actinomycetaceae</taxon>
        <taxon>Actinomyces</taxon>
    </lineage>
</organism>
<dbReference type="Proteomes" id="UP000186855">
    <property type="component" value="Unassembled WGS sequence"/>
</dbReference>
<name>A0A1Q8W1K9_9ACTO</name>
<reference evidence="2 3" key="1">
    <citation type="submission" date="2016-12" db="EMBL/GenBank/DDBJ databases">
        <title>Genomic comparison of strains in the 'Actinomyces naeslundii' group.</title>
        <authorList>
            <person name="Mughal S.R."/>
            <person name="Do T."/>
            <person name="Gilbert S.C."/>
            <person name="Witherden E.A."/>
            <person name="Didelot X."/>
            <person name="Beighton D."/>
        </authorList>
    </citation>
    <scope>NUCLEOTIDE SEQUENCE [LARGE SCALE GENOMIC DNA]</scope>
    <source>
        <strain evidence="2 3">S24V</strain>
    </source>
</reference>
<evidence type="ECO:0000313" key="2">
    <source>
        <dbReference type="EMBL" id="OLO55156.1"/>
    </source>
</evidence>
<comment type="caution">
    <text evidence="2">The sequence shown here is derived from an EMBL/GenBank/DDBJ whole genome shotgun (WGS) entry which is preliminary data.</text>
</comment>
<gene>
    <name evidence="2" type="ORF">BKH30_03180</name>
</gene>
<feature type="compositionally biased region" description="Polar residues" evidence="1">
    <location>
        <begin position="1"/>
        <end position="10"/>
    </location>
</feature>